<dbReference type="Proteomes" id="UP001066276">
    <property type="component" value="Chromosome 5"/>
</dbReference>
<name>A0AAV7S135_PLEWA</name>
<keyword evidence="3" id="KW-1185">Reference proteome</keyword>
<reference evidence="2" key="1">
    <citation type="journal article" date="2022" name="bioRxiv">
        <title>Sequencing and chromosome-scale assembly of the giantPleurodeles waltlgenome.</title>
        <authorList>
            <person name="Brown T."/>
            <person name="Elewa A."/>
            <person name="Iarovenko S."/>
            <person name="Subramanian E."/>
            <person name="Araus A.J."/>
            <person name="Petzold A."/>
            <person name="Susuki M."/>
            <person name="Suzuki K.-i.T."/>
            <person name="Hayashi T."/>
            <person name="Toyoda A."/>
            <person name="Oliveira C."/>
            <person name="Osipova E."/>
            <person name="Leigh N.D."/>
            <person name="Simon A."/>
            <person name="Yun M.H."/>
        </authorList>
    </citation>
    <scope>NUCLEOTIDE SEQUENCE</scope>
    <source>
        <strain evidence="2">20211129_DDA</strain>
        <tissue evidence="2">Liver</tissue>
    </source>
</reference>
<evidence type="ECO:0000313" key="2">
    <source>
        <dbReference type="EMBL" id="KAJ1156753.1"/>
    </source>
</evidence>
<feature type="non-terminal residue" evidence="2">
    <location>
        <position position="1"/>
    </location>
</feature>
<comment type="caution">
    <text evidence="2">The sequence shown here is derived from an EMBL/GenBank/DDBJ whole genome shotgun (WGS) entry which is preliminary data.</text>
</comment>
<organism evidence="2 3">
    <name type="scientific">Pleurodeles waltl</name>
    <name type="common">Iberian ribbed newt</name>
    <dbReference type="NCBI Taxonomy" id="8319"/>
    <lineage>
        <taxon>Eukaryota</taxon>
        <taxon>Metazoa</taxon>
        <taxon>Chordata</taxon>
        <taxon>Craniata</taxon>
        <taxon>Vertebrata</taxon>
        <taxon>Euteleostomi</taxon>
        <taxon>Amphibia</taxon>
        <taxon>Batrachia</taxon>
        <taxon>Caudata</taxon>
        <taxon>Salamandroidea</taxon>
        <taxon>Salamandridae</taxon>
        <taxon>Pleurodelinae</taxon>
        <taxon>Pleurodeles</taxon>
    </lineage>
</organism>
<feature type="region of interest" description="Disordered" evidence="1">
    <location>
        <begin position="21"/>
        <end position="62"/>
    </location>
</feature>
<evidence type="ECO:0000256" key="1">
    <source>
        <dbReference type="SAM" id="MobiDB-lite"/>
    </source>
</evidence>
<proteinExistence type="predicted"/>
<dbReference type="EMBL" id="JANPWB010000009">
    <property type="protein sequence ID" value="KAJ1156753.1"/>
    <property type="molecule type" value="Genomic_DNA"/>
</dbReference>
<sequence>SVVGSGGRAITACPHVVMGRQRQEVGRGSGTPQCRQAAHNNHARSILEPGSTNDRRSFSGGPIGRLTRSPCASFFPPLGCCLFRCKIIPIVRGFNYVADPSRELRDQAATILGG</sequence>
<protein>
    <submittedName>
        <fullName evidence="2">Uncharacterized protein</fullName>
    </submittedName>
</protein>
<evidence type="ECO:0000313" key="3">
    <source>
        <dbReference type="Proteomes" id="UP001066276"/>
    </source>
</evidence>
<gene>
    <name evidence="2" type="ORF">NDU88_009470</name>
</gene>
<dbReference type="AlphaFoldDB" id="A0AAV7S135"/>
<accession>A0AAV7S135</accession>